<dbReference type="PATRIC" id="fig|1227500.6.peg.889"/>
<name>L9WPG0_9EURY</name>
<evidence type="ECO:0000313" key="1">
    <source>
        <dbReference type="EMBL" id="ELY51081.1"/>
    </source>
</evidence>
<sequence>MNVGCERFCRFFPRSGVRICMSLGDRSWLPLQTLENVYTALPVAAPTAVKNVYLRRTLTDDFDQFDHPPDPFATLTADPNTIRSFTGRPYPPYHEKATQLGTVRDGDWDRTEDVVITDDDYRERYDLYRADRFEESVFFQSMAAHFVGGTDWTETPFVARCLELADDGIPSWRSLTTRQAILERCARIDALYERIRQDGYQSQQALGFDSLLGVTEEVLVDIGRNGDLLFVNGRHRLAIAKLLDLETIPIGVLVRHRDWMRRRDQYARTGVIPDHPDLHDVPRRSD</sequence>
<gene>
    <name evidence="1" type="ORF">C494_04381</name>
</gene>
<reference evidence="1 2" key="1">
    <citation type="journal article" date="2014" name="PLoS Genet.">
        <title>Phylogenetically driven sequencing of extremely halophilic archaea reveals strategies for static and dynamic osmo-response.</title>
        <authorList>
            <person name="Becker E.A."/>
            <person name="Seitzer P.M."/>
            <person name="Tritt A."/>
            <person name="Larsen D."/>
            <person name="Krusor M."/>
            <person name="Yao A.I."/>
            <person name="Wu D."/>
            <person name="Madern D."/>
            <person name="Eisen J.A."/>
            <person name="Darling A.E."/>
            <person name="Facciotti M.T."/>
        </authorList>
    </citation>
    <scope>NUCLEOTIDE SEQUENCE [LARGE SCALE GENOMIC DNA]</scope>
    <source>
        <strain evidence="1 2">JCM 10635</strain>
    </source>
</reference>
<accession>L9WPG0</accession>
<comment type="caution">
    <text evidence="1">The sequence shown here is derived from an EMBL/GenBank/DDBJ whole genome shotgun (WGS) entry which is preliminary data.</text>
</comment>
<proteinExistence type="predicted"/>
<dbReference type="eggNOG" id="arCOG10332">
    <property type="taxonomic scope" value="Archaea"/>
</dbReference>
<dbReference type="Proteomes" id="UP000011690">
    <property type="component" value="Unassembled WGS sequence"/>
</dbReference>
<protein>
    <submittedName>
        <fullName evidence="1">Uncharacterized protein</fullName>
    </submittedName>
</protein>
<evidence type="ECO:0000313" key="2">
    <source>
        <dbReference type="Proteomes" id="UP000011690"/>
    </source>
</evidence>
<dbReference type="STRING" id="1227500.C494_04381"/>
<organism evidence="1 2">
    <name type="scientific">Natronorubrum bangense JCM 10635</name>
    <dbReference type="NCBI Taxonomy" id="1227500"/>
    <lineage>
        <taxon>Archaea</taxon>
        <taxon>Methanobacteriati</taxon>
        <taxon>Methanobacteriota</taxon>
        <taxon>Stenosarchaea group</taxon>
        <taxon>Halobacteria</taxon>
        <taxon>Halobacteriales</taxon>
        <taxon>Natrialbaceae</taxon>
        <taxon>Natronorubrum</taxon>
    </lineage>
</organism>
<keyword evidence="2" id="KW-1185">Reference proteome</keyword>
<dbReference type="EMBL" id="AOHY01000009">
    <property type="protein sequence ID" value="ELY51081.1"/>
    <property type="molecule type" value="Genomic_DNA"/>
</dbReference>
<dbReference type="AlphaFoldDB" id="L9WPG0"/>